<accession>A0ABQ3AG61</accession>
<proteinExistence type="inferred from homology"/>
<keyword evidence="6" id="KW-1185">Reference proteome</keyword>
<dbReference type="Gene3D" id="3.90.470.20">
    <property type="entry name" value="4'-phosphopantetheinyl transferase domain"/>
    <property type="match status" value="2"/>
</dbReference>
<comment type="similarity">
    <text evidence="1">Belongs to the P-Pant transferase superfamily. Gsp/Sfp/HetI/AcpT family.</text>
</comment>
<comment type="caution">
    <text evidence="5">The sequence shown here is derived from an EMBL/GenBank/DDBJ whole genome shotgun (WGS) entry which is preliminary data.</text>
</comment>
<feature type="region of interest" description="Disordered" evidence="3">
    <location>
        <begin position="241"/>
        <end position="290"/>
    </location>
</feature>
<keyword evidence="2" id="KW-0808">Transferase</keyword>
<evidence type="ECO:0000259" key="4">
    <source>
        <dbReference type="Pfam" id="PF01648"/>
    </source>
</evidence>
<evidence type="ECO:0000256" key="2">
    <source>
        <dbReference type="ARBA" id="ARBA00022679"/>
    </source>
</evidence>
<feature type="domain" description="4'-phosphopantetheinyl transferase" evidence="4">
    <location>
        <begin position="123"/>
        <end position="210"/>
    </location>
</feature>
<sequence>MSAEDFSDVFDADETHVWWGTVAEPLGPDAIAVLSAAERDAARAMTAEAGLYYAGAHVAVRRVLAGYLGARPADLRLGRLRCPECGDSDHGAPCVEWPPTELSYSLSRSGPHWLLGVTGGGHRIGVDLEQVLGFDTAAVAPSVLSDRELAHLRQESEPAAQLAVFLRYWTRKEAVLKASGVGLMTDVRAVDVHGPPGGGPLVVRHAAATGPDSWVVEDLAVGPGRYAAIAREAAAAGPLRLIGKPPPTAHKAGSAEPPGAARLPVAAAPSDTDERRSTPWPSATSSLSMT</sequence>
<dbReference type="GeneID" id="96293215"/>
<dbReference type="InterPro" id="IPR037143">
    <property type="entry name" value="4-PPantetheinyl_Trfase_dom_sf"/>
</dbReference>
<dbReference type="InterPro" id="IPR008278">
    <property type="entry name" value="4-PPantetheinyl_Trfase_dom"/>
</dbReference>
<dbReference type="Proteomes" id="UP000600946">
    <property type="component" value="Unassembled WGS sequence"/>
</dbReference>
<dbReference type="PANTHER" id="PTHR12215:SF10">
    <property type="entry name" value="L-AMINOADIPATE-SEMIALDEHYDE DEHYDROGENASE-PHOSPHOPANTETHEINYL TRANSFERASE"/>
    <property type="match status" value="1"/>
</dbReference>
<organism evidence="5 6">
    <name type="scientific">Streptomyces xanthochromogenes</name>
    <dbReference type="NCBI Taxonomy" id="67384"/>
    <lineage>
        <taxon>Bacteria</taxon>
        <taxon>Bacillati</taxon>
        <taxon>Actinomycetota</taxon>
        <taxon>Actinomycetes</taxon>
        <taxon>Kitasatosporales</taxon>
        <taxon>Streptomycetaceae</taxon>
        <taxon>Streptomyces</taxon>
    </lineage>
</organism>
<dbReference type="InterPro" id="IPR050559">
    <property type="entry name" value="P-Pant_transferase_sf"/>
</dbReference>
<evidence type="ECO:0000256" key="1">
    <source>
        <dbReference type="ARBA" id="ARBA00010990"/>
    </source>
</evidence>
<evidence type="ECO:0000313" key="5">
    <source>
        <dbReference type="EMBL" id="GGY52162.1"/>
    </source>
</evidence>
<evidence type="ECO:0000313" key="6">
    <source>
        <dbReference type="Proteomes" id="UP000600946"/>
    </source>
</evidence>
<gene>
    <name evidence="5" type="ORF">GCM10010326_52920</name>
</gene>
<name>A0ABQ3AG61_9ACTN</name>
<dbReference type="SUPFAM" id="SSF56214">
    <property type="entry name" value="4'-phosphopantetheinyl transferase"/>
    <property type="match status" value="2"/>
</dbReference>
<protein>
    <recommendedName>
        <fullName evidence="4">4'-phosphopantetheinyl transferase domain-containing protein</fullName>
    </recommendedName>
</protein>
<reference evidence="6" key="1">
    <citation type="journal article" date="2019" name="Int. J. Syst. Evol. Microbiol.">
        <title>The Global Catalogue of Microorganisms (GCM) 10K type strain sequencing project: providing services to taxonomists for standard genome sequencing and annotation.</title>
        <authorList>
            <consortium name="The Broad Institute Genomics Platform"/>
            <consortium name="The Broad Institute Genome Sequencing Center for Infectious Disease"/>
            <person name="Wu L."/>
            <person name="Ma J."/>
        </authorList>
    </citation>
    <scope>NUCLEOTIDE SEQUENCE [LARGE SCALE GENOMIC DNA]</scope>
    <source>
        <strain evidence="6">JCM 4594</strain>
    </source>
</reference>
<evidence type="ECO:0000256" key="3">
    <source>
        <dbReference type="SAM" id="MobiDB-lite"/>
    </source>
</evidence>
<dbReference type="EMBL" id="BMUU01000010">
    <property type="protein sequence ID" value="GGY52162.1"/>
    <property type="molecule type" value="Genomic_DNA"/>
</dbReference>
<dbReference type="PANTHER" id="PTHR12215">
    <property type="entry name" value="PHOSPHOPANTETHEINE TRANSFERASE"/>
    <property type="match status" value="1"/>
</dbReference>
<dbReference type="Pfam" id="PF01648">
    <property type="entry name" value="ACPS"/>
    <property type="match status" value="1"/>
</dbReference>
<dbReference type="RefSeq" id="WP_161248545.1">
    <property type="nucleotide sequence ID" value="NZ_BMUU01000010.1"/>
</dbReference>
<feature type="compositionally biased region" description="Polar residues" evidence="3">
    <location>
        <begin position="279"/>
        <end position="290"/>
    </location>
</feature>